<sequence length="326" mass="37487">MYDFPIDAVITWVDGNDPSHKAKRRSYVSGAGEDKSEDIGGETRFASSGEIFCCVGSIFRYAPFVRKIFIVTDSQRPDLDGFISGNFPHARTKVEIVDHKTIFRGYEEFLPTFNSLSIETMLYRIPDLSEHFVYSNDDMFILSPIQPSDWFDGDRAICFGKRFSSSFARVLRKIKPKKDGHKPFGHKDAMLNAADILGSRWFWKMPHSPLPLKKSWYERFYSERPELIGQNACFRFREPTQFNPQALFYIGAMAEGGCIAEPDKGKSLFIKSGKKGYMEKKLAEAEKGNYIYGCINAMDKASDSEREMFMQWFQKRLGLKFMPVNM</sequence>
<evidence type="ECO:0000256" key="2">
    <source>
        <dbReference type="ARBA" id="ARBA00022679"/>
    </source>
</evidence>
<evidence type="ECO:0000313" key="6">
    <source>
        <dbReference type="EMBL" id="MBO8453377.1"/>
    </source>
</evidence>
<protein>
    <submittedName>
        <fullName evidence="6">Stealth CR1 domain-containing protein</fullName>
    </submittedName>
</protein>
<keyword evidence="2" id="KW-0808">Transferase</keyword>
<dbReference type="InterPro" id="IPR047141">
    <property type="entry name" value="Stealth"/>
</dbReference>
<dbReference type="PANTHER" id="PTHR24045:SF0">
    <property type="entry name" value="N-ACETYLGLUCOSAMINE-1-PHOSPHOTRANSFERASE SUBUNITS ALPHA_BETA"/>
    <property type="match status" value="1"/>
</dbReference>
<dbReference type="InterPro" id="IPR021520">
    <property type="entry name" value="Stealth_CR2"/>
</dbReference>
<dbReference type="Proteomes" id="UP000771749">
    <property type="component" value="Unassembled WGS sequence"/>
</dbReference>
<reference evidence="6" key="2">
    <citation type="journal article" date="2021" name="PeerJ">
        <title>Extensive microbial diversity within the chicken gut microbiome revealed by metagenomics and culture.</title>
        <authorList>
            <person name="Gilroy R."/>
            <person name="Ravi A."/>
            <person name="Getino M."/>
            <person name="Pursley I."/>
            <person name="Horton D.L."/>
            <person name="Alikhan N.F."/>
            <person name="Baker D."/>
            <person name="Gharbi K."/>
            <person name="Hall N."/>
            <person name="Watson M."/>
            <person name="Adriaenssens E.M."/>
            <person name="Foster-Nyarko E."/>
            <person name="Jarju S."/>
            <person name="Secka A."/>
            <person name="Antonio M."/>
            <person name="Oren A."/>
            <person name="Chaudhuri R.R."/>
            <person name="La Ragione R."/>
            <person name="Hildebrand F."/>
            <person name="Pallen M.J."/>
        </authorList>
    </citation>
    <scope>NUCLEOTIDE SEQUENCE</scope>
    <source>
        <strain evidence="6">F1-3629</strain>
    </source>
</reference>
<dbReference type="PANTHER" id="PTHR24045">
    <property type="match status" value="1"/>
</dbReference>
<evidence type="ECO:0000259" key="4">
    <source>
        <dbReference type="Pfam" id="PF11380"/>
    </source>
</evidence>
<comment type="caution">
    <text evidence="6">The sequence shown here is derived from an EMBL/GenBank/DDBJ whole genome shotgun (WGS) entry which is preliminary data.</text>
</comment>
<accession>A0A940DPS2</accession>
<dbReference type="Pfam" id="PF17101">
    <property type="entry name" value="Stealth_CR1"/>
    <property type="match status" value="1"/>
</dbReference>
<reference evidence="6" key="1">
    <citation type="submission" date="2020-10" db="EMBL/GenBank/DDBJ databases">
        <authorList>
            <person name="Gilroy R."/>
        </authorList>
    </citation>
    <scope>NUCLEOTIDE SEQUENCE</scope>
    <source>
        <strain evidence="6">F1-3629</strain>
    </source>
</reference>
<feature type="domain" description="Stealth protein CR1 conserved region 1" evidence="5">
    <location>
        <begin position="4"/>
        <end position="28"/>
    </location>
</feature>
<dbReference type="InterPro" id="IPR031358">
    <property type="entry name" value="Stealth_CR1"/>
</dbReference>
<keyword evidence="3" id="KW-0270">Exopolysaccharide synthesis</keyword>
<dbReference type="AlphaFoldDB" id="A0A940DPS2"/>
<dbReference type="EMBL" id="JADIMJ010000025">
    <property type="protein sequence ID" value="MBO8453377.1"/>
    <property type="molecule type" value="Genomic_DNA"/>
</dbReference>
<dbReference type="GO" id="GO:0016772">
    <property type="term" value="F:transferase activity, transferring phosphorus-containing groups"/>
    <property type="evidence" value="ECO:0007669"/>
    <property type="project" value="InterPro"/>
</dbReference>
<evidence type="ECO:0000256" key="1">
    <source>
        <dbReference type="ARBA" id="ARBA00007583"/>
    </source>
</evidence>
<organism evidence="6 7">
    <name type="scientific">Candidatus Cryptobacteroides gallistercoris</name>
    <dbReference type="NCBI Taxonomy" id="2840765"/>
    <lineage>
        <taxon>Bacteria</taxon>
        <taxon>Pseudomonadati</taxon>
        <taxon>Bacteroidota</taxon>
        <taxon>Bacteroidia</taxon>
        <taxon>Bacteroidales</taxon>
        <taxon>Candidatus Cryptobacteroides</taxon>
    </lineage>
</organism>
<dbReference type="GO" id="GO:0000271">
    <property type="term" value="P:polysaccharide biosynthetic process"/>
    <property type="evidence" value="ECO:0007669"/>
    <property type="project" value="UniProtKB-KW"/>
</dbReference>
<dbReference type="Pfam" id="PF11380">
    <property type="entry name" value="Stealth_CR2"/>
    <property type="match status" value="1"/>
</dbReference>
<feature type="domain" description="Stealth protein CR2 conserved region 2" evidence="4">
    <location>
        <begin position="44"/>
        <end position="155"/>
    </location>
</feature>
<evidence type="ECO:0000313" key="7">
    <source>
        <dbReference type="Proteomes" id="UP000771749"/>
    </source>
</evidence>
<proteinExistence type="inferred from homology"/>
<gene>
    <name evidence="6" type="ORF">IAC07_01485</name>
</gene>
<comment type="similarity">
    <text evidence="1">Belongs to the stealth family.</text>
</comment>
<evidence type="ECO:0000259" key="5">
    <source>
        <dbReference type="Pfam" id="PF17101"/>
    </source>
</evidence>
<name>A0A940DPS2_9BACT</name>
<evidence type="ECO:0000256" key="3">
    <source>
        <dbReference type="ARBA" id="ARBA00023169"/>
    </source>
</evidence>